<proteinExistence type="predicted"/>
<evidence type="ECO:0000313" key="3">
    <source>
        <dbReference type="Proteomes" id="UP000014127"/>
    </source>
</evidence>
<dbReference type="PATRIC" id="fig|1139219.3.peg.1400"/>
<dbReference type="EMBL" id="AHYR01000005">
    <property type="protein sequence ID" value="EOT41270.1"/>
    <property type="molecule type" value="Genomic_DNA"/>
</dbReference>
<organism evidence="2 3">
    <name type="scientific">Enterococcus dispar ATCC 51266</name>
    <dbReference type="NCBI Taxonomy" id="1139219"/>
    <lineage>
        <taxon>Bacteria</taxon>
        <taxon>Bacillati</taxon>
        <taxon>Bacillota</taxon>
        <taxon>Bacilli</taxon>
        <taxon>Lactobacillales</taxon>
        <taxon>Enterococcaceae</taxon>
        <taxon>Enterococcus</taxon>
    </lineage>
</organism>
<reference evidence="2 3" key="1">
    <citation type="submission" date="2013-03" db="EMBL/GenBank/DDBJ databases">
        <title>The Genome Sequence of Enterococcus dispar ATCC_51266 (Illumina only assembly).</title>
        <authorList>
            <consortium name="The Broad Institute Genomics Platform"/>
            <consortium name="The Broad Institute Genome Sequencing Center for Infectious Disease"/>
            <person name="Earl A."/>
            <person name="Russ C."/>
            <person name="Gilmore M."/>
            <person name="Surin D."/>
            <person name="Walker B."/>
            <person name="Young S."/>
            <person name="Zeng Q."/>
            <person name="Gargeya S."/>
            <person name="Fitzgerald M."/>
            <person name="Haas B."/>
            <person name="Abouelleil A."/>
            <person name="Allen A.W."/>
            <person name="Alvarado L."/>
            <person name="Arachchi H.M."/>
            <person name="Berlin A.M."/>
            <person name="Chapman S.B."/>
            <person name="Gainer-Dewar J."/>
            <person name="Goldberg J."/>
            <person name="Griggs A."/>
            <person name="Gujja S."/>
            <person name="Hansen M."/>
            <person name="Howarth C."/>
            <person name="Imamovic A."/>
            <person name="Ireland A."/>
            <person name="Larimer J."/>
            <person name="McCowan C."/>
            <person name="Murphy C."/>
            <person name="Pearson M."/>
            <person name="Poon T.W."/>
            <person name="Priest M."/>
            <person name="Roberts A."/>
            <person name="Saif S."/>
            <person name="Shea T."/>
            <person name="Sisk P."/>
            <person name="Sykes S."/>
            <person name="Wortman J."/>
            <person name="Nusbaum C."/>
            <person name="Birren B."/>
        </authorList>
    </citation>
    <scope>NUCLEOTIDE SEQUENCE [LARGE SCALE GENOMIC DNA]</scope>
    <source>
        <strain evidence="2 3">ATCC 51266</strain>
    </source>
</reference>
<sequence length="257" mass="29095">MKLSKFITIGFIVTLVASPILTTSTTVSAAQNNLESVANTFEETNESITNFEFVRQSTTEIVYNYSKDNMNYQTIEKIDFKSGKVETTTYEIKESDTPITVSIIKTELIDNSLYQEGIFYGEEFSQNIELGEVEKDTGKRSADNRVTPFMDSNWEYLKTFKTSTYAKGLTVGAIALAISKSLGYVPHVYAQISAYLIEVAAMAYSMNLTYVYNSEDVYRIFDYSTPVPTIMGERVTIKQYSNSSRTNLIGQKIVYYY</sequence>
<evidence type="ECO:0000256" key="1">
    <source>
        <dbReference type="SAM" id="SignalP"/>
    </source>
</evidence>
<name>S0KJW1_9ENTE</name>
<evidence type="ECO:0000313" key="2">
    <source>
        <dbReference type="EMBL" id="EOT41270.1"/>
    </source>
</evidence>
<keyword evidence="1" id="KW-0732">Signal</keyword>
<feature type="signal peptide" evidence="1">
    <location>
        <begin position="1"/>
        <end position="29"/>
    </location>
</feature>
<comment type="caution">
    <text evidence="2">The sequence shown here is derived from an EMBL/GenBank/DDBJ whole genome shotgun (WGS) entry which is preliminary data.</text>
</comment>
<gene>
    <name evidence="2" type="ORF">OMK_01441</name>
</gene>
<dbReference type="HOGENOM" id="CLU_1080674_0_0_9"/>
<dbReference type="RefSeq" id="WP_016172613.1">
    <property type="nucleotide sequence ID" value="NZ_ASWK01000001.1"/>
</dbReference>
<dbReference type="AlphaFoldDB" id="S0KJW1"/>
<dbReference type="Proteomes" id="UP000014127">
    <property type="component" value="Unassembled WGS sequence"/>
</dbReference>
<keyword evidence="3" id="KW-1185">Reference proteome</keyword>
<protein>
    <submittedName>
        <fullName evidence="2">Uncharacterized protein</fullName>
    </submittedName>
</protein>
<accession>S0KJW1</accession>
<feature type="chain" id="PRO_5004498697" evidence="1">
    <location>
        <begin position="30"/>
        <end position="257"/>
    </location>
</feature>